<comment type="caution">
    <text evidence="1">The sequence shown here is derived from an EMBL/GenBank/DDBJ whole genome shotgun (WGS) entry which is preliminary data.</text>
</comment>
<dbReference type="Gene3D" id="3.80.10.10">
    <property type="entry name" value="Ribonuclease Inhibitor"/>
    <property type="match status" value="3"/>
</dbReference>
<proteinExistence type="predicted"/>
<dbReference type="InterPro" id="IPR032675">
    <property type="entry name" value="LRR_dom_sf"/>
</dbReference>
<dbReference type="SUPFAM" id="SSF52047">
    <property type="entry name" value="RNI-like"/>
    <property type="match status" value="1"/>
</dbReference>
<dbReference type="Proteomes" id="UP001214638">
    <property type="component" value="Unassembled WGS sequence"/>
</dbReference>
<dbReference type="PANTHER" id="PTHR13318">
    <property type="entry name" value="PARTNER OF PAIRED, ISOFORM B-RELATED"/>
    <property type="match status" value="1"/>
</dbReference>
<dbReference type="EMBL" id="JALLKP010000001">
    <property type="protein sequence ID" value="KAK2198459.1"/>
    <property type="molecule type" value="Genomic_DNA"/>
</dbReference>
<gene>
    <name evidence="1" type="ORF">BdWA1_001474</name>
</gene>
<dbReference type="RefSeq" id="XP_067805301.1">
    <property type="nucleotide sequence ID" value="XM_067946510.1"/>
</dbReference>
<dbReference type="PANTHER" id="PTHR13318:SF190">
    <property type="entry name" value="PARTNER OF PAIRED, ISOFORM B"/>
    <property type="match status" value="1"/>
</dbReference>
<dbReference type="GeneID" id="94335772"/>
<protein>
    <submittedName>
        <fullName evidence="1">Leucine-rich repeat domain superfamily</fullName>
    </submittedName>
</protein>
<accession>A0AAD9UR30</accession>
<keyword evidence="2" id="KW-1185">Reference proteome</keyword>
<dbReference type="GO" id="GO:0031146">
    <property type="term" value="P:SCF-dependent proteasomal ubiquitin-dependent protein catabolic process"/>
    <property type="evidence" value="ECO:0007669"/>
    <property type="project" value="TreeGrafter"/>
</dbReference>
<evidence type="ECO:0000313" key="1">
    <source>
        <dbReference type="EMBL" id="KAK2198459.1"/>
    </source>
</evidence>
<dbReference type="KEGG" id="bdw:94335772"/>
<name>A0AAD9UR30_9APIC</name>
<organism evidence="1 2">
    <name type="scientific">Babesia duncani</name>
    <dbReference type="NCBI Taxonomy" id="323732"/>
    <lineage>
        <taxon>Eukaryota</taxon>
        <taxon>Sar</taxon>
        <taxon>Alveolata</taxon>
        <taxon>Apicomplexa</taxon>
        <taxon>Aconoidasida</taxon>
        <taxon>Piroplasmida</taxon>
        <taxon>Babesiidae</taxon>
        <taxon>Babesia</taxon>
    </lineage>
</organism>
<dbReference type="AlphaFoldDB" id="A0AAD9UR30"/>
<evidence type="ECO:0000313" key="2">
    <source>
        <dbReference type="Proteomes" id="UP001214638"/>
    </source>
</evidence>
<sequence length="406" mass="45046">MTKRKREDKSTSLSDINEGVLRYLCCFCPQETILLNKCFYNIVAGLRRRISTSKGNLSSHANTSLAAAILSSRNITHLNISNWQGWNDALVTRLIGLIKNGHYKRLAHLYMRNCNGISNDKIRALVACIGPSLKTLDLFNCKGITFYSIPPHVKNLETLCLGNIKSVACPQKEGTDVLQYLFGNDHGIVIAPKIKNLTLHKCPHLKSLSHLKAVATSLKLLDITNCDAVPLDHFRIIATCRNLQELYLGTFIYGLHAQIGIDVGTTALIDIIENCTKLRALDISNNGVDETIAELIVSKLQNLQRLGLANSGYFTMKCYTCRTLNNAALVKLLYGLPKLEILDVSNCWRLTSRLSSHFTSSIPDTLQLLSVYQCSLDVTGLSCSFLHLGKNVRVIAQPLNLALLKH</sequence>
<dbReference type="GO" id="GO:0019005">
    <property type="term" value="C:SCF ubiquitin ligase complex"/>
    <property type="evidence" value="ECO:0007669"/>
    <property type="project" value="TreeGrafter"/>
</dbReference>
<reference evidence="1" key="1">
    <citation type="journal article" date="2023" name="Nat. Microbiol.">
        <title>Babesia duncani multi-omics identifies virulence factors and drug targets.</title>
        <authorList>
            <person name="Singh P."/>
            <person name="Lonardi S."/>
            <person name="Liang Q."/>
            <person name="Vydyam P."/>
            <person name="Khabirova E."/>
            <person name="Fang T."/>
            <person name="Gihaz S."/>
            <person name="Thekkiniath J."/>
            <person name="Munshi M."/>
            <person name="Abel S."/>
            <person name="Ciampossin L."/>
            <person name="Batugedara G."/>
            <person name="Gupta M."/>
            <person name="Lu X.M."/>
            <person name="Lenz T."/>
            <person name="Chakravarty S."/>
            <person name="Cornillot E."/>
            <person name="Hu Y."/>
            <person name="Ma W."/>
            <person name="Gonzalez L.M."/>
            <person name="Sanchez S."/>
            <person name="Estrada K."/>
            <person name="Sanchez-Flores A."/>
            <person name="Montero E."/>
            <person name="Harb O.S."/>
            <person name="Le Roch K.G."/>
            <person name="Mamoun C.B."/>
        </authorList>
    </citation>
    <scope>NUCLEOTIDE SEQUENCE</scope>
    <source>
        <strain evidence="1">WA1</strain>
    </source>
</reference>